<evidence type="ECO:0000313" key="2">
    <source>
        <dbReference type="EMBL" id="BAU74097.1"/>
    </source>
</evidence>
<dbReference type="Proteomes" id="UP000218554">
    <property type="component" value="Chromosome"/>
</dbReference>
<dbReference type="AlphaFoldDB" id="A0AAD1FFG4"/>
<name>A0AAD1FFG4_METFU</name>
<keyword evidence="1" id="KW-0812">Transmembrane</keyword>
<organism evidence="2 3">
    <name type="scientific">Metapseudomonas furukawaii</name>
    <name type="common">Pseudomonas furukawaii</name>
    <dbReference type="NCBI Taxonomy" id="1149133"/>
    <lineage>
        <taxon>Bacteria</taxon>
        <taxon>Pseudomonadati</taxon>
        <taxon>Pseudomonadota</taxon>
        <taxon>Gammaproteobacteria</taxon>
        <taxon>Pseudomonadales</taxon>
        <taxon>Pseudomonadaceae</taxon>
        <taxon>Metapseudomonas</taxon>
    </lineage>
</organism>
<dbReference type="RefSeq" id="WP_003454089.1">
    <property type="nucleotide sequence ID" value="NZ_AJMR01000191.1"/>
</dbReference>
<gene>
    <name evidence="2" type="ORF">KF707C_24090</name>
</gene>
<proteinExistence type="predicted"/>
<dbReference type="InterPro" id="IPR021329">
    <property type="entry name" value="DUF2938"/>
</dbReference>
<keyword evidence="1" id="KW-0472">Membrane</keyword>
<dbReference type="Pfam" id="PF11158">
    <property type="entry name" value="DUF2938"/>
    <property type="match status" value="1"/>
</dbReference>
<keyword evidence="3" id="KW-1185">Reference proteome</keyword>
<reference evidence="2 3" key="2">
    <citation type="journal article" date="2017" name="Int. J. Syst. Evol. Microbiol.">
        <title>Pseudomonas furukawaii sp. nov., a polychlorinated biphenyl-degrading bacterium isolated from biphenyl-contaminated soil in Japan.</title>
        <authorList>
            <person name="Kimura N."/>
            <person name="Watanabe T."/>
            <person name="Suenaga H."/>
            <person name="Fujihara H."/>
            <person name="Futagami T."/>
            <person name="Goto M."/>
            <person name="Hanada S."/>
            <person name="Hirose J."/>
        </authorList>
    </citation>
    <scope>NUCLEOTIDE SEQUENCE [LARGE SCALE GENOMIC DNA]</scope>
    <source>
        <strain evidence="3">DSM 10086 / NBRC 110670 / KF707</strain>
    </source>
</reference>
<evidence type="ECO:0000256" key="1">
    <source>
        <dbReference type="SAM" id="Phobius"/>
    </source>
</evidence>
<reference evidence="3" key="1">
    <citation type="submission" date="2015-05" db="EMBL/GenBank/DDBJ databases">
        <title>Draft genome sequencing of a biphenyl-degrading bacterium, Pseudomonas balearica KF707 (=NBRC110670).</title>
        <authorList>
            <person name="Kimura N."/>
            <person name="Hirose J."/>
            <person name="Watanabe T."/>
            <person name="Suenaga H."/>
            <person name="Fujihara H."/>
            <person name="Noguchi M."/>
            <person name="Hashimoto M."/>
            <person name="Shimodaira J."/>
            <person name="Tsuchikane K."/>
            <person name="Hosoyama A."/>
            <person name="Yamazoe A."/>
            <person name="Fujita N."/>
            <person name="Furukawa K."/>
        </authorList>
    </citation>
    <scope>NUCLEOTIDE SEQUENCE [LARGE SCALE GENOMIC DNA]</scope>
    <source>
        <strain evidence="3">DSM 10086 / NBRC 110670 / KF707</strain>
    </source>
</reference>
<sequence length="162" mass="17154">MTQDIIRIACIGIGATLIMDAWLVLLRRLGVPTLNFAFIGRWVGHLPRGRFFHDAIAKAQPVPGETALGWITHYAIGIAFAALLVILAGSQWPENPTALPAVLVGLGTVAAPLLVMQPAMGAGVLARKTATPLRNCLRSLVNHGVFGFGLFLAAALYQHIGG</sequence>
<accession>A0AAD1FFG4</accession>
<feature type="transmembrane region" description="Helical" evidence="1">
    <location>
        <begin position="67"/>
        <end position="92"/>
    </location>
</feature>
<feature type="transmembrane region" description="Helical" evidence="1">
    <location>
        <begin position="6"/>
        <end position="26"/>
    </location>
</feature>
<dbReference type="EMBL" id="AP014862">
    <property type="protein sequence ID" value="BAU74097.1"/>
    <property type="molecule type" value="Genomic_DNA"/>
</dbReference>
<evidence type="ECO:0000313" key="3">
    <source>
        <dbReference type="Proteomes" id="UP000218554"/>
    </source>
</evidence>
<dbReference type="KEGG" id="pfuw:KF707C_24090"/>
<feature type="transmembrane region" description="Helical" evidence="1">
    <location>
        <begin position="98"/>
        <end position="119"/>
    </location>
</feature>
<protein>
    <submittedName>
        <fullName evidence="2">Permease of the major facilitator superfamily</fullName>
    </submittedName>
</protein>
<keyword evidence="1" id="KW-1133">Transmembrane helix</keyword>
<feature type="transmembrane region" description="Helical" evidence="1">
    <location>
        <begin position="140"/>
        <end position="160"/>
    </location>
</feature>